<keyword evidence="3" id="KW-1185">Reference proteome</keyword>
<evidence type="ECO:0000313" key="3">
    <source>
        <dbReference type="Proteomes" id="UP000215483"/>
    </source>
</evidence>
<evidence type="ECO:0000313" key="2">
    <source>
        <dbReference type="EMBL" id="OXY89687.1"/>
    </source>
</evidence>
<comment type="caution">
    <text evidence="2">The sequence shown here is derived from an EMBL/GenBank/DDBJ whole genome shotgun (WGS) entry which is preliminary data.</text>
</comment>
<feature type="compositionally biased region" description="Basic and acidic residues" evidence="1">
    <location>
        <begin position="166"/>
        <end position="178"/>
    </location>
</feature>
<gene>
    <name evidence="2" type="ORF">BEK98_37375</name>
</gene>
<dbReference type="Proteomes" id="UP000215483">
    <property type="component" value="Unassembled WGS sequence"/>
</dbReference>
<reference evidence="2 3" key="1">
    <citation type="submission" date="2016-07" db="EMBL/GenBank/DDBJ databases">
        <title>Draft genome of Streptomyces diastatochromogenes.</title>
        <authorList>
            <person name="Podduturi R."/>
            <person name="Lukassen M.B."/>
            <person name="Clausen N."/>
            <person name="Nielsen J.L."/>
            <person name="Jorgensen N.O."/>
        </authorList>
    </citation>
    <scope>NUCLEOTIDE SEQUENCE [LARGE SCALE GENOMIC DNA]</scope>
    <source>
        <strain evidence="2 3">DSM 40608</strain>
    </source>
</reference>
<organism evidence="2 3">
    <name type="scientific">Streptomyces diastatochromogenes</name>
    <dbReference type="NCBI Taxonomy" id="42236"/>
    <lineage>
        <taxon>Bacteria</taxon>
        <taxon>Bacillati</taxon>
        <taxon>Actinomycetota</taxon>
        <taxon>Actinomycetes</taxon>
        <taxon>Kitasatosporales</taxon>
        <taxon>Streptomycetaceae</taxon>
        <taxon>Streptomyces</taxon>
    </lineage>
</organism>
<name>A0A233S1Z7_STRDA</name>
<dbReference type="EMBL" id="MCGQ01000042">
    <property type="protein sequence ID" value="OXY89687.1"/>
    <property type="molecule type" value="Genomic_DNA"/>
</dbReference>
<evidence type="ECO:0000256" key="1">
    <source>
        <dbReference type="SAM" id="MobiDB-lite"/>
    </source>
</evidence>
<feature type="region of interest" description="Disordered" evidence="1">
    <location>
        <begin position="138"/>
        <end position="178"/>
    </location>
</feature>
<sequence length="178" mass="19501">MAGSLLLIMELLTFCDPGSRLMPVVPASIIDPIRAEFLALLPDREVDHRLGCHNPPIPDAIVFGKLITALGLGKGYKRVADGICLAATIQRRRDEWIEAGVADGLAGKGSMPVDHEQGHLDSLSDRRCFGGCCRRRHHGHTAHSGGNPASGSHRLRLRLPQRPRQVRYDNAHAAERWA</sequence>
<feature type="compositionally biased region" description="Basic residues" evidence="1">
    <location>
        <begin position="153"/>
        <end position="165"/>
    </location>
</feature>
<protein>
    <submittedName>
        <fullName evidence="2">Uncharacterized protein</fullName>
    </submittedName>
</protein>
<accession>A0A233S1Z7</accession>
<proteinExistence type="predicted"/>
<dbReference type="AlphaFoldDB" id="A0A233S1Z7"/>